<feature type="domain" description="Tetrapyrrole methylase" evidence="6">
    <location>
        <begin position="3"/>
        <end position="189"/>
    </location>
</feature>
<dbReference type="NCBIfam" id="TIGR02469">
    <property type="entry name" value="CbiT"/>
    <property type="match status" value="1"/>
</dbReference>
<dbReference type="InterPro" id="IPR014008">
    <property type="entry name" value="Cbl_synth_MTase_CbiT"/>
</dbReference>
<dbReference type="CDD" id="cd11644">
    <property type="entry name" value="Precorrin-6Y-MT"/>
    <property type="match status" value="1"/>
</dbReference>
<evidence type="ECO:0000256" key="2">
    <source>
        <dbReference type="ARBA" id="ARBA00022573"/>
    </source>
</evidence>
<evidence type="ECO:0000256" key="1">
    <source>
        <dbReference type="ARBA" id="ARBA00004953"/>
    </source>
</evidence>
<dbReference type="PROSITE" id="PS01131">
    <property type="entry name" value="RRNA_A_DIMETH"/>
    <property type="match status" value="1"/>
</dbReference>
<dbReference type="Pfam" id="PF00590">
    <property type="entry name" value="TP_methylase"/>
    <property type="match status" value="1"/>
</dbReference>
<evidence type="ECO:0000256" key="5">
    <source>
        <dbReference type="ARBA" id="ARBA00022691"/>
    </source>
</evidence>
<dbReference type="GO" id="GO:0000179">
    <property type="term" value="F:rRNA (adenine-N6,N6-)-dimethyltransferase activity"/>
    <property type="evidence" value="ECO:0007669"/>
    <property type="project" value="InterPro"/>
</dbReference>
<name>A0A974BKM0_SEDHY</name>
<evidence type="ECO:0000256" key="4">
    <source>
        <dbReference type="ARBA" id="ARBA00022679"/>
    </source>
</evidence>
<keyword evidence="4" id="KW-0808">Transferase</keyword>
<dbReference type="InterPro" id="IPR014777">
    <property type="entry name" value="4pyrrole_Mease_sub1"/>
</dbReference>
<accession>A0A974BKM0</accession>
<dbReference type="SUPFAM" id="SSF53790">
    <property type="entry name" value="Tetrapyrrole methylase"/>
    <property type="match status" value="1"/>
</dbReference>
<dbReference type="PANTHER" id="PTHR43182">
    <property type="entry name" value="COBALT-PRECORRIN-6B C(15)-METHYLTRANSFERASE (DECARBOXYLATING)"/>
    <property type="match status" value="1"/>
</dbReference>
<reference evidence="7" key="1">
    <citation type="submission" date="2020-07" db="EMBL/GenBank/DDBJ databases">
        <title>Genomic analysis of a strain of Sedimentibacter Hydroxybenzoicus DSM7310.</title>
        <authorList>
            <person name="Ma S."/>
        </authorList>
    </citation>
    <scope>NUCLEOTIDE SEQUENCE</scope>
    <source>
        <strain evidence="7">DSM 7310</strain>
    </source>
</reference>
<dbReference type="InterPro" id="IPR029063">
    <property type="entry name" value="SAM-dependent_MTases_sf"/>
</dbReference>
<dbReference type="GO" id="GO:0008276">
    <property type="term" value="F:protein methyltransferase activity"/>
    <property type="evidence" value="ECO:0007669"/>
    <property type="project" value="InterPro"/>
</dbReference>
<dbReference type="EMBL" id="JACBNQ010000016">
    <property type="protein sequence ID" value="NYB75044.1"/>
    <property type="molecule type" value="Genomic_DNA"/>
</dbReference>
<protein>
    <submittedName>
        <fullName evidence="7">Precorrin-6y C5,15-methyltransferase (Decarboxylating) subunit CbiE</fullName>
    </submittedName>
</protein>
<dbReference type="AlphaFoldDB" id="A0A974BKM0"/>
<dbReference type="Proteomes" id="UP000611629">
    <property type="component" value="Unassembled WGS sequence"/>
</dbReference>
<dbReference type="SUPFAM" id="SSF53335">
    <property type="entry name" value="S-adenosyl-L-methionine-dependent methyltransferases"/>
    <property type="match status" value="1"/>
</dbReference>
<evidence type="ECO:0000256" key="3">
    <source>
        <dbReference type="ARBA" id="ARBA00022603"/>
    </source>
</evidence>
<dbReference type="Gene3D" id="3.40.1010.10">
    <property type="entry name" value="Cobalt-precorrin-4 Transmethylase, Domain 1"/>
    <property type="match status" value="1"/>
</dbReference>
<evidence type="ECO:0000313" key="7">
    <source>
        <dbReference type="EMBL" id="NYB75044.1"/>
    </source>
</evidence>
<keyword evidence="3" id="KW-0489">Methyltransferase</keyword>
<evidence type="ECO:0000259" key="6">
    <source>
        <dbReference type="Pfam" id="PF00590"/>
    </source>
</evidence>
<dbReference type="InterPro" id="IPR014776">
    <property type="entry name" value="4pyrrole_Mease_sub2"/>
</dbReference>
<dbReference type="InterPro" id="IPR012818">
    <property type="entry name" value="CbiE"/>
</dbReference>
<dbReference type="RefSeq" id="WP_179238747.1">
    <property type="nucleotide sequence ID" value="NZ_JACBNQ010000016.1"/>
</dbReference>
<comment type="pathway">
    <text evidence="1">Cofactor biosynthesis; adenosylcobalamin biosynthesis.</text>
</comment>
<comment type="caution">
    <text evidence="7">The sequence shown here is derived from an EMBL/GenBank/DDBJ whole genome shotgun (WGS) entry which is preliminary data.</text>
</comment>
<dbReference type="InterPro" id="IPR050714">
    <property type="entry name" value="Cobalamin_biosynth_MTase"/>
</dbReference>
<sequence>MKKVSIIGLGIGNLSYIHNKAIETIKSCDCLIGAKRMLKDFMELNKQTYESSNAESICNYIAQGDYKSYGILVSGDSGFYSLSKKITEILGTYKDIRLENIPAISSLQYFSSKLNIPWDDIKYVSAHGRNLNIISNVIFNKKTFILTSGDFGPGSICEILTSKGLGHLKVSVGEKLSYDDERIVEGEAHAIAEMTFDGLAVMIVHNDDYISADEAYRSIKDEEFVTGKAPMTKSEVRTVSIGKLNLKSDYTVYDIGAGTGSVSVETALKLNNGTLYAVERDDDTAYLIEKNIEKFRMYNVEVIRGTAPEAIENLPKPDACFIGGSSGNMDEIINTVLQKNPYVNVVINTITLQSLNEAISCMEKYRFNDVEIVSITAAKSKKMGRYDLMMGQNPIYIISGKGSGVL</sequence>
<dbReference type="InterPro" id="IPR020596">
    <property type="entry name" value="rRNA_Ade_Mease_Trfase_CS"/>
</dbReference>
<gene>
    <name evidence="7" type="primary">cbiE</name>
    <name evidence="7" type="ORF">HZF24_12925</name>
</gene>
<dbReference type="InterPro" id="IPR000878">
    <property type="entry name" value="4pyrrol_Mease"/>
</dbReference>
<evidence type="ECO:0000313" key="8">
    <source>
        <dbReference type="Proteomes" id="UP000611629"/>
    </source>
</evidence>
<keyword evidence="5" id="KW-0949">S-adenosyl-L-methionine</keyword>
<keyword evidence="8" id="KW-1185">Reference proteome</keyword>
<dbReference type="PANTHER" id="PTHR43182:SF1">
    <property type="entry name" value="COBALT-PRECORRIN-7 C(5)-METHYLTRANSFERASE"/>
    <property type="match status" value="1"/>
</dbReference>
<proteinExistence type="predicted"/>
<dbReference type="Gene3D" id="3.30.950.10">
    <property type="entry name" value="Methyltransferase, Cobalt-precorrin-4 Transmethylase, Domain 2"/>
    <property type="match status" value="1"/>
</dbReference>
<dbReference type="GO" id="GO:0009236">
    <property type="term" value="P:cobalamin biosynthetic process"/>
    <property type="evidence" value="ECO:0007669"/>
    <property type="project" value="UniProtKB-KW"/>
</dbReference>
<dbReference type="NCBIfam" id="TIGR02467">
    <property type="entry name" value="CbiE"/>
    <property type="match status" value="1"/>
</dbReference>
<organism evidence="7 8">
    <name type="scientific">Sedimentibacter hydroxybenzoicus DSM 7310</name>
    <dbReference type="NCBI Taxonomy" id="1123245"/>
    <lineage>
        <taxon>Bacteria</taxon>
        <taxon>Bacillati</taxon>
        <taxon>Bacillota</taxon>
        <taxon>Tissierellia</taxon>
        <taxon>Sedimentibacter</taxon>
    </lineage>
</organism>
<dbReference type="InterPro" id="IPR035996">
    <property type="entry name" value="4pyrrol_Methylase_sf"/>
</dbReference>
<keyword evidence="2" id="KW-0169">Cobalamin biosynthesis</keyword>
<dbReference type="CDD" id="cd02440">
    <property type="entry name" value="AdoMet_MTases"/>
    <property type="match status" value="1"/>
</dbReference>
<dbReference type="Gene3D" id="3.40.50.150">
    <property type="entry name" value="Vaccinia Virus protein VP39"/>
    <property type="match status" value="1"/>
</dbReference>